<organism evidence="1">
    <name type="scientific">Solanum lycopersicum</name>
    <name type="common">Tomato</name>
    <name type="synonym">Lycopersicon esculentum</name>
    <dbReference type="NCBI Taxonomy" id="4081"/>
    <lineage>
        <taxon>Eukaryota</taxon>
        <taxon>Viridiplantae</taxon>
        <taxon>Streptophyta</taxon>
        <taxon>Embryophyta</taxon>
        <taxon>Tracheophyta</taxon>
        <taxon>Spermatophyta</taxon>
        <taxon>Magnoliopsida</taxon>
        <taxon>eudicotyledons</taxon>
        <taxon>Gunneridae</taxon>
        <taxon>Pentapetalae</taxon>
        <taxon>asterids</taxon>
        <taxon>lamiids</taxon>
        <taxon>Solanales</taxon>
        <taxon>Solanaceae</taxon>
        <taxon>Solanoideae</taxon>
        <taxon>Solaneae</taxon>
        <taxon>Solanum</taxon>
        <taxon>Solanum subgen. Lycopersicon</taxon>
    </lineage>
</organism>
<dbReference type="EnsemblPlants" id="Solyc10g017720.1.1">
    <property type="protein sequence ID" value="Solyc10g017720.1.1.1"/>
    <property type="gene ID" value="Solyc10g017720.1"/>
</dbReference>
<reference evidence="1" key="2">
    <citation type="submission" date="2019-01" db="UniProtKB">
        <authorList>
            <consortium name="EnsemblPlants"/>
        </authorList>
    </citation>
    <scope>IDENTIFICATION</scope>
    <source>
        <strain evidence="1">cv. Heinz 1706</strain>
    </source>
</reference>
<dbReference type="Proteomes" id="UP000004994">
    <property type="component" value="Chromosome 10"/>
</dbReference>
<accession>A0A3Q7IDN9</accession>
<proteinExistence type="predicted"/>
<dbReference type="PaxDb" id="4081-Solyc10g017720.1.1"/>
<name>A0A3Q7IDN9_SOLLC</name>
<keyword evidence="2" id="KW-1185">Reference proteome</keyword>
<dbReference type="InParanoid" id="A0A3Q7IDN9"/>
<protein>
    <submittedName>
        <fullName evidence="1">Uncharacterized protein</fullName>
    </submittedName>
</protein>
<evidence type="ECO:0000313" key="2">
    <source>
        <dbReference type="Proteomes" id="UP000004994"/>
    </source>
</evidence>
<reference evidence="1" key="1">
    <citation type="journal article" date="2012" name="Nature">
        <title>The tomato genome sequence provides insights into fleshy fruit evolution.</title>
        <authorList>
            <consortium name="Tomato Genome Consortium"/>
        </authorList>
    </citation>
    <scope>NUCLEOTIDE SEQUENCE [LARGE SCALE GENOMIC DNA]</scope>
    <source>
        <strain evidence="1">cv. Heinz 1706</strain>
    </source>
</reference>
<evidence type="ECO:0000313" key="1">
    <source>
        <dbReference type="EnsemblPlants" id="Solyc10g017720.1.1.1"/>
    </source>
</evidence>
<dbReference type="AlphaFoldDB" id="A0A3Q7IDN9"/>
<dbReference type="Gramene" id="Solyc10g017720.1.1">
    <property type="protein sequence ID" value="Solyc10g017720.1.1.1"/>
    <property type="gene ID" value="Solyc10g017720.1"/>
</dbReference>
<sequence length="52" mass="6097">MIILLSLFNFGDILIVGFPFDFTFHDINFVILYSESNVLFIRLSCDFCIFIL</sequence>